<accession>X1GCC5</accession>
<dbReference type="InterPro" id="IPR030395">
    <property type="entry name" value="GP_PDE_dom"/>
</dbReference>
<dbReference type="PANTHER" id="PTHR46211">
    <property type="entry name" value="GLYCEROPHOSPHORYL DIESTER PHOSPHODIESTERASE"/>
    <property type="match status" value="1"/>
</dbReference>
<reference evidence="2" key="1">
    <citation type="journal article" date="2014" name="Front. Microbiol.">
        <title>High frequency of phylogenetically diverse reductive dehalogenase-homologous genes in deep subseafloor sedimentary metagenomes.</title>
        <authorList>
            <person name="Kawai M."/>
            <person name="Futagami T."/>
            <person name="Toyoda A."/>
            <person name="Takaki Y."/>
            <person name="Nishi S."/>
            <person name="Hori S."/>
            <person name="Arai W."/>
            <person name="Tsubouchi T."/>
            <person name="Morono Y."/>
            <person name="Uchiyama I."/>
            <person name="Ito T."/>
            <person name="Fujiyama A."/>
            <person name="Inagaki F."/>
            <person name="Takami H."/>
        </authorList>
    </citation>
    <scope>NUCLEOTIDE SEQUENCE</scope>
    <source>
        <strain evidence="2">Expedition CK06-06</strain>
    </source>
</reference>
<dbReference type="GO" id="GO:0008081">
    <property type="term" value="F:phosphoric diester hydrolase activity"/>
    <property type="evidence" value="ECO:0007669"/>
    <property type="project" value="InterPro"/>
</dbReference>
<dbReference type="PROSITE" id="PS51704">
    <property type="entry name" value="GP_PDE"/>
    <property type="match status" value="1"/>
</dbReference>
<dbReference type="Pfam" id="PF03009">
    <property type="entry name" value="GDPD"/>
    <property type="match status" value="1"/>
</dbReference>
<dbReference type="PANTHER" id="PTHR46211:SF1">
    <property type="entry name" value="GLYCEROPHOSPHODIESTER PHOSPHODIESTERASE, CYTOPLASMIC"/>
    <property type="match status" value="1"/>
</dbReference>
<feature type="domain" description="GP-PDE" evidence="1">
    <location>
        <begin position="21"/>
        <end position="242"/>
    </location>
</feature>
<gene>
    <name evidence="2" type="ORF">S03H2_03510</name>
</gene>
<evidence type="ECO:0000259" key="1">
    <source>
        <dbReference type="PROSITE" id="PS51704"/>
    </source>
</evidence>
<organism evidence="2">
    <name type="scientific">marine sediment metagenome</name>
    <dbReference type="NCBI Taxonomy" id="412755"/>
    <lineage>
        <taxon>unclassified sequences</taxon>
        <taxon>metagenomes</taxon>
        <taxon>ecological metagenomes</taxon>
    </lineage>
</organism>
<sequence length="253" mass="28429">MGEDLIKKNLPKPMGGNHGSILVISHRGASGRCPENTMAAFRRAAEIKADMIELDVRRSKNGHLVVIHDVKLGRTTNGEGRVRETPLAELKALSAGAWFNEKYAKEKIPTLDEVLAWAQDKLPIVIDVKTLGIEEELVKLVEKHQMVNQVVIRSWGKRFLQKLKSLNRTLITLSLSNNTNGLEDILGVRYGEITSELVVEAHRKGKLVWVWTVDDKPAMRRYIDMGVDGIISNYPAKVIEVLEEHFSAEEPNH</sequence>
<dbReference type="GO" id="GO:0006629">
    <property type="term" value="P:lipid metabolic process"/>
    <property type="evidence" value="ECO:0007669"/>
    <property type="project" value="InterPro"/>
</dbReference>
<dbReference type="EMBL" id="BARU01001301">
    <property type="protein sequence ID" value="GAH30698.1"/>
    <property type="molecule type" value="Genomic_DNA"/>
</dbReference>
<comment type="caution">
    <text evidence="2">The sequence shown here is derived from an EMBL/GenBank/DDBJ whole genome shotgun (WGS) entry which is preliminary data.</text>
</comment>
<dbReference type="Gene3D" id="3.20.20.190">
    <property type="entry name" value="Phosphatidylinositol (PI) phosphodiesterase"/>
    <property type="match status" value="1"/>
</dbReference>
<dbReference type="AlphaFoldDB" id="X1GCC5"/>
<dbReference type="InterPro" id="IPR017946">
    <property type="entry name" value="PLC-like_Pdiesterase_TIM-brl"/>
</dbReference>
<proteinExistence type="predicted"/>
<dbReference type="SUPFAM" id="SSF51695">
    <property type="entry name" value="PLC-like phosphodiesterases"/>
    <property type="match status" value="1"/>
</dbReference>
<protein>
    <recommendedName>
        <fullName evidence="1">GP-PDE domain-containing protein</fullName>
    </recommendedName>
</protein>
<name>X1GCC5_9ZZZZ</name>
<evidence type="ECO:0000313" key="2">
    <source>
        <dbReference type="EMBL" id="GAH30698.1"/>
    </source>
</evidence>